<feature type="transmembrane region" description="Helical" evidence="11">
    <location>
        <begin position="99"/>
        <end position="121"/>
    </location>
</feature>
<dbReference type="PANTHER" id="PTHR42837">
    <property type="entry name" value="REGULATOR OF SIGMA-E PROTEASE RSEP"/>
    <property type="match status" value="1"/>
</dbReference>
<dbReference type="GO" id="GO:0006508">
    <property type="term" value="P:proteolysis"/>
    <property type="evidence" value="ECO:0007669"/>
    <property type="project" value="UniProtKB-KW"/>
</dbReference>
<dbReference type="GO" id="GO:0004222">
    <property type="term" value="F:metalloendopeptidase activity"/>
    <property type="evidence" value="ECO:0007669"/>
    <property type="project" value="InterPro"/>
</dbReference>
<dbReference type="Pfam" id="PF17820">
    <property type="entry name" value="PDZ_6"/>
    <property type="match status" value="2"/>
</dbReference>
<dbReference type="SMART" id="SM00228">
    <property type="entry name" value="PDZ"/>
    <property type="match status" value="2"/>
</dbReference>
<accession>A0A081NBN2</accession>
<comment type="similarity">
    <text evidence="3 11">Belongs to the peptidase M50B family.</text>
</comment>
<gene>
    <name evidence="13" type="ORF">GZ77_04890</name>
</gene>
<dbReference type="InterPro" id="IPR001478">
    <property type="entry name" value="PDZ"/>
</dbReference>
<dbReference type="Pfam" id="PF02163">
    <property type="entry name" value="Peptidase_M50"/>
    <property type="match status" value="1"/>
</dbReference>
<evidence type="ECO:0000256" key="10">
    <source>
        <dbReference type="ARBA" id="ARBA00023136"/>
    </source>
</evidence>
<proteinExistence type="inferred from homology"/>
<protein>
    <recommendedName>
        <fullName evidence="11">Zinc metalloprotease</fullName>
        <ecNumber evidence="11">3.4.24.-</ecNumber>
    </recommendedName>
</protein>
<keyword evidence="11" id="KW-0479">Metal-binding</keyword>
<comment type="caution">
    <text evidence="13">The sequence shown here is derived from an EMBL/GenBank/DDBJ whole genome shotgun (WGS) entry which is preliminary data.</text>
</comment>
<evidence type="ECO:0000256" key="8">
    <source>
        <dbReference type="ARBA" id="ARBA00022989"/>
    </source>
</evidence>
<sequence>MIFGSLQTLAAFVITLGILVSIHEFGHFWVARKCGVKVLRFSVGFGKPLWTWTDRLGTEYVVALIPLGGYVKMLDEREGPVAESERHESFNSKPVLSRIAIVAAGPIANFILAVFALWLMYMAGIRTIVPQVGSVLPDSPAAVAGIIPGDEIVSIDGEETPGWQQVNLELLSSIGDTRNLSVATRAGVPGELSSAAVRNKTVAISDWLVDDSGDGIADPVRALGIEPYTPLIPAVLGELSPDGAARAAGLQAGDRILTSNGQPVKDWLSWVQVIRANAGKTIQVELEREGRRLNLALTPGTRELNGEPSGYIGAGVQQVGWPDDMVRKLQFNPVAALPKALDSTWTLTSMTVESLWKMVAGLVSVKNLSGPITIAKVAGASLQSGLENFLYFLSMLSVSLGVLNLLPIPVLDGGHLLFYLIELVRGKPVSERVQVLGLKIGVTFVVGIMMLALYNDLSRLF</sequence>
<comment type="cofactor">
    <cofactor evidence="1 11">
        <name>Zn(2+)</name>
        <dbReference type="ChEBI" id="CHEBI:29105"/>
    </cofactor>
</comment>
<evidence type="ECO:0000256" key="3">
    <source>
        <dbReference type="ARBA" id="ARBA00007931"/>
    </source>
</evidence>
<keyword evidence="4" id="KW-0645">Protease</keyword>
<feature type="domain" description="PDZ" evidence="12">
    <location>
        <begin position="221"/>
        <end position="290"/>
    </location>
</feature>
<dbReference type="EMBL" id="JOKG01000001">
    <property type="protein sequence ID" value="KEQ15855.1"/>
    <property type="molecule type" value="Genomic_DNA"/>
</dbReference>
<dbReference type="EC" id="3.4.24.-" evidence="11"/>
<feature type="transmembrane region" description="Helical" evidence="11">
    <location>
        <begin position="6"/>
        <end position="30"/>
    </location>
</feature>
<name>A0A081NBN2_9GAMM</name>
<dbReference type="GO" id="GO:0016020">
    <property type="term" value="C:membrane"/>
    <property type="evidence" value="ECO:0007669"/>
    <property type="project" value="UniProtKB-SubCell"/>
</dbReference>
<evidence type="ECO:0000313" key="14">
    <source>
        <dbReference type="Proteomes" id="UP000028006"/>
    </source>
</evidence>
<evidence type="ECO:0000313" key="13">
    <source>
        <dbReference type="EMBL" id="KEQ15855.1"/>
    </source>
</evidence>
<evidence type="ECO:0000256" key="2">
    <source>
        <dbReference type="ARBA" id="ARBA00004141"/>
    </source>
</evidence>
<evidence type="ECO:0000259" key="12">
    <source>
        <dbReference type="SMART" id="SM00228"/>
    </source>
</evidence>
<feature type="transmembrane region" description="Helical" evidence="11">
    <location>
        <begin position="389"/>
        <end position="421"/>
    </location>
</feature>
<dbReference type="GO" id="GO:0046872">
    <property type="term" value="F:metal ion binding"/>
    <property type="evidence" value="ECO:0007669"/>
    <property type="project" value="UniProtKB-KW"/>
</dbReference>
<keyword evidence="10 11" id="KW-0472">Membrane</keyword>
<evidence type="ECO:0000256" key="9">
    <source>
        <dbReference type="ARBA" id="ARBA00023049"/>
    </source>
</evidence>
<dbReference type="eggNOG" id="COG0750">
    <property type="taxonomic scope" value="Bacteria"/>
</dbReference>
<feature type="domain" description="PDZ" evidence="12">
    <location>
        <begin position="116"/>
        <end position="186"/>
    </location>
</feature>
<dbReference type="InterPro" id="IPR036034">
    <property type="entry name" value="PDZ_sf"/>
</dbReference>
<feature type="transmembrane region" description="Helical" evidence="11">
    <location>
        <begin position="433"/>
        <end position="454"/>
    </location>
</feature>
<dbReference type="CDD" id="cd06163">
    <property type="entry name" value="S2P-M50_PDZ_RseP-like"/>
    <property type="match status" value="2"/>
</dbReference>
<evidence type="ECO:0000256" key="5">
    <source>
        <dbReference type="ARBA" id="ARBA00022692"/>
    </source>
</evidence>
<dbReference type="Proteomes" id="UP000028006">
    <property type="component" value="Unassembled WGS sequence"/>
</dbReference>
<evidence type="ECO:0000256" key="7">
    <source>
        <dbReference type="ARBA" id="ARBA00022833"/>
    </source>
</evidence>
<dbReference type="Gene3D" id="2.30.42.10">
    <property type="match status" value="2"/>
</dbReference>
<keyword evidence="7 11" id="KW-0862">Zinc</keyword>
<dbReference type="NCBIfam" id="TIGR00054">
    <property type="entry name" value="RIP metalloprotease RseP"/>
    <property type="match status" value="1"/>
</dbReference>
<organism evidence="13 14">
    <name type="scientific">Endozoicomonas montiporae</name>
    <dbReference type="NCBI Taxonomy" id="1027273"/>
    <lineage>
        <taxon>Bacteria</taxon>
        <taxon>Pseudomonadati</taxon>
        <taxon>Pseudomonadota</taxon>
        <taxon>Gammaproteobacteria</taxon>
        <taxon>Oceanospirillales</taxon>
        <taxon>Endozoicomonadaceae</taxon>
        <taxon>Endozoicomonas</taxon>
    </lineage>
</organism>
<reference evidence="13 14" key="1">
    <citation type="submission" date="2014-06" db="EMBL/GenBank/DDBJ databases">
        <title>Whole Genome Sequences of Three Symbiotic Endozoicomonas Bacteria.</title>
        <authorList>
            <person name="Neave M.J."/>
            <person name="Apprill A."/>
            <person name="Voolstra C.R."/>
        </authorList>
    </citation>
    <scope>NUCLEOTIDE SEQUENCE [LARGE SCALE GENOMIC DNA]</scope>
    <source>
        <strain evidence="13 14">LMG 24815</strain>
    </source>
</reference>
<keyword evidence="6 11" id="KW-0378">Hydrolase</keyword>
<dbReference type="PANTHER" id="PTHR42837:SF2">
    <property type="entry name" value="MEMBRANE METALLOPROTEASE ARASP2, CHLOROPLASTIC-RELATED"/>
    <property type="match status" value="1"/>
</dbReference>
<keyword evidence="14" id="KW-1185">Reference proteome</keyword>
<keyword evidence="5 11" id="KW-0812">Transmembrane</keyword>
<dbReference type="InterPro" id="IPR008915">
    <property type="entry name" value="Peptidase_M50"/>
</dbReference>
<keyword evidence="8 11" id="KW-1133">Transmembrane helix</keyword>
<evidence type="ECO:0000256" key="4">
    <source>
        <dbReference type="ARBA" id="ARBA00022670"/>
    </source>
</evidence>
<comment type="subcellular location">
    <subcellularLocation>
        <location evidence="2">Membrane</location>
        <topology evidence="2">Multi-pass membrane protein</topology>
    </subcellularLocation>
</comment>
<dbReference type="InterPro" id="IPR004387">
    <property type="entry name" value="Pept_M50_Zn"/>
</dbReference>
<dbReference type="AlphaFoldDB" id="A0A081NBN2"/>
<evidence type="ECO:0000256" key="6">
    <source>
        <dbReference type="ARBA" id="ARBA00022801"/>
    </source>
</evidence>
<dbReference type="InterPro" id="IPR041489">
    <property type="entry name" value="PDZ_6"/>
</dbReference>
<dbReference type="RefSeq" id="WP_034873119.1">
    <property type="nucleotide sequence ID" value="NZ_JOKG01000001.1"/>
</dbReference>
<evidence type="ECO:0000256" key="1">
    <source>
        <dbReference type="ARBA" id="ARBA00001947"/>
    </source>
</evidence>
<keyword evidence="9 11" id="KW-0482">Metalloprotease</keyword>
<evidence type="ECO:0000256" key="11">
    <source>
        <dbReference type="RuleBase" id="RU362031"/>
    </source>
</evidence>
<dbReference type="SUPFAM" id="SSF50156">
    <property type="entry name" value="PDZ domain-like"/>
    <property type="match status" value="2"/>
</dbReference>
<dbReference type="NCBIfam" id="NF008046">
    <property type="entry name" value="PRK10779.1"/>
    <property type="match status" value="1"/>
</dbReference>